<reference evidence="2" key="1">
    <citation type="journal article" date="2019" name="Int. J. Syst. Evol. Microbiol.">
        <title>The Global Catalogue of Microorganisms (GCM) 10K type strain sequencing project: providing services to taxonomists for standard genome sequencing and annotation.</title>
        <authorList>
            <consortium name="The Broad Institute Genomics Platform"/>
            <consortium name="The Broad Institute Genome Sequencing Center for Infectious Disease"/>
            <person name="Wu L."/>
            <person name="Ma J."/>
        </authorList>
    </citation>
    <scope>NUCLEOTIDE SEQUENCE [LARGE SCALE GENOMIC DNA]</scope>
    <source>
        <strain evidence="2">TBRC 1276</strain>
    </source>
</reference>
<dbReference type="Proteomes" id="UP001595851">
    <property type="component" value="Unassembled WGS sequence"/>
</dbReference>
<proteinExistence type="predicted"/>
<dbReference type="EMBL" id="JBHSBI010000011">
    <property type="protein sequence ID" value="MFC4009930.1"/>
    <property type="molecule type" value="Genomic_DNA"/>
</dbReference>
<gene>
    <name evidence="1" type="ORF">ACFOY2_22060</name>
</gene>
<evidence type="ECO:0000313" key="2">
    <source>
        <dbReference type="Proteomes" id="UP001595851"/>
    </source>
</evidence>
<organism evidence="1 2">
    <name type="scientific">Nonomuraea purpurea</name>
    <dbReference type="NCBI Taxonomy" id="1849276"/>
    <lineage>
        <taxon>Bacteria</taxon>
        <taxon>Bacillati</taxon>
        <taxon>Actinomycetota</taxon>
        <taxon>Actinomycetes</taxon>
        <taxon>Streptosporangiales</taxon>
        <taxon>Streptosporangiaceae</taxon>
        <taxon>Nonomuraea</taxon>
    </lineage>
</organism>
<accession>A0ABV8GAB6</accession>
<keyword evidence="2" id="KW-1185">Reference proteome</keyword>
<protein>
    <submittedName>
        <fullName evidence="1">Tetratricopeptide repeat protein</fullName>
    </submittedName>
</protein>
<comment type="caution">
    <text evidence="1">The sequence shown here is derived from an EMBL/GenBank/DDBJ whole genome shotgun (WGS) entry which is preliminary data.</text>
</comment>
<dbReference type="SUPFAM" id="SSF48452">
    <property type="entry name" value="TPR-like"/>
    <property type="match status" value="1"/>
</dbReference>
<dbReference type="RefSeq" id="WP_379529955.1">
    <property type="nucleotide sequence ID" value="NZ_JBHSBI010000011.1"/>
</dbReference>
<name>A0ABV8GAB6_9ACTN</name>
<sequence>MAVPIRLRPRTVTRRVALSHAATPWTAPGRCSRCRPRRGGYAAGEVHAEIGLALGARREGDLDEAEVRLRRLLAWHRARDFDPGPALLLAELGFVAERHGDARTALELHREGLDVARSGGDPRARALALEGLAGAYALAGEPARAARLLGTAARLRESTGAPMPPAERGDVDRITARIRAALDEEAFATEFATDALDGDGELDAETGKTH</sequence>
<dbReference type="Gene3D" id="1.25.40.10">
    <property type="entry name" value="Tetratricopeptide repeat domain"/>
    <property type="match status" value="1"/>
</dbReference>
<evidence type="ECO:0000313" key="1">
    <source>
        <dbReference type="EMBL" id="MFC4009930.1"/>
    </source>
</evidence>
<dbReference type="InterPro" id="IPR011990">
    <property type="entry name" value="TPR-like_helical_dom_sf"/>
</dbReference>